<evidence type="ECO:0000256" key="2">
    <source>
        <dbReference type="ARBA" id="ARBA00022448"/>
    </source>
</evidence>
<evidence type="ECO:0000313" key="9">
    <source>
        <dbReference type="EMBL" id="KGA20864.1"/>
    </source>
</evidence>
<dbReference type="EMBL" id="JNSK01000001">
    <property type="protein sequence ID" value="KGA20864.1"/>
    <property type="molecule type" value="Genomic_DNA"/>
</dbReference>
<dbReference type="Gene3D" id="1.10.3720.10">
    <property type="entry name" value="MetI-like"/>
    <property type="match status" value="1"/>
</dbReference>
<dbReference type="Pfam" id="PF00528">
    <property type="entry name" value="BPD_transp_1"/>
    <property type="match status" value="1"/>
</dbReference>
<proteinExistence type="predicted"/>
<keyword evidence="2" id="KW-0813">Transport</keyword>
<sequence length="304" mass="34090">MLKNLELMSRKTKLRQESRFWTYIVNGWLVFFAIVSIIPMIWLLLAPSKEDADITNRHPLAFGSFGNYVKAWNNLQFFDNGVMFTWVVNSLWYTASIVVLATVTASMAGFVLSASNIRFKRSFLISTLITMLVPPMALVVPIFVLMDAISLMDKPIAVILVSSLYPFGVFLSYIYYSTTIPKELYESARLDGCNDFRLFTKIALPLSWPLISLLAFFAFIGNWANYFLPYILLPSSENFTLPIGLGFLFYSTPAINPGVGATSVPIYKPEIALAGVLIAVPIMIVFLISQKRLVRGMLAGSIKE</sequence>
<evidence type="ECO:0000256" key="6">
    <source>
        <dbReference type="ARBA" id="ARBA00023136"/>
    </source>
</evidence>
<evidence type="ECO:0000256" key="7">
    <source>
        <dbReference type="SAM" id="Phobius"/>
    </source>
</evidence>
<feature type="transmembrane region" description="Helical" evidence="7">
    <location>
        <begin position="91"/>
        <end position="111"/>
    </location>
</feature>
<dbReference type="PANTHER" id="PTHR43744">
    <property type="entry name" value="ABC TRANSPORTER PERMEASE PROTEIN MG189-RELATED-RELATED"/>
    <property type="match status" value="1"/>
</dbReference>
<feature type="domain" description="ABC transmembrane type-1" evidence="8">
    <location>
        <begin position="87"/>
        <end position="289"/>
    </location>
</feature>
<dbReference type="GO" id="GO:0055085">
    <property type="term" value="P:transmembrane transport"/>
    <property type="evidence" value="ECO:0007669"/>
    <property type="project" value="InterPro"/>
</dbReference>
<keyword evidence="3" id="KW-1003">Cell membrane</keyword>
<comment type="subcellular location">
    <subcellularLocation>
        <location evidence="1">Cell membrane</location>
        <topology evidence="1">Multi-pass membrane protein</topology>
    </subcellularLocation>
</comment>
<dbReference type="GO" id="GO:0005886">
    <property type="term" value="C:plasma membrane"/>
    <property type="evidence" value="ECO:0007669"/>
    <property type="project" value="UniProtKB-SubCell"/>
</dbReference>
<evidence type="ECO:0000256" key="5">
    <source>
        <dbReference type="ARBA" id="ARBA00022989"/>
    </source>
</evidence>
<evidence type="ECO:0000256" key="4">
    <source>
        <dbReference type="ARBA" id="ARBA00022692"/>
    </source>
</evidence>
<evidence type="ECO:0000259" key="8">
    <source>
        <dbReference type="PROSITE" id="PS50928"/>
    </source>
</evidence>
<keyword evidence="5 7" id="KW-1133">Transmembrane helix</keyword>
<evidence type="ECO:0000256" key="1">
    <source>
        <dbReference type="ARBA" id="ARBA00004651"/>
    </source>
</evidence>
<feature type="transmembrane region" description="Helical" evidence="7">
    <location>
        <begin position="271"/>
        <end position="288"/>
    </location>
</feature>
<keyword evidence="4 7" id="KW-0812">Transmembrane</keyword>
<dbReference type="InterPro" id="IPR000515">
    <property type="entry name" value="MetI-like"/>
</dbReference>
<reference evidence="9" key="1">
    <citation type="submission" date="2014-05" db="EMBL/GenBank/DDBJ databases">
        <title>Key roles for freshwater Actinobacteria revealed by deep metagenomic sequencing.</title>
        <authorList>
            <person name="Ghai R."/>
            <person name="Mizuno C.M."/>
            <person name="Picazo A."/>
            <person name="Camacho A."/>
            <person name="Rodriguez-Valera F."/>
        </authorList>
    </citation>
    <scope>NUCLEOTIDE SEQUENCE</scope>
</reference>
<dbReference type="SUPFAM" id="SSF161098">
    <property type="entry name" value="MetI-like"/>
    <property type="match status" value="1"/>
</dbReference>
<protein>
    <recommendedName>
        <fullName evidence="8">ABC transmembrane type-1 domain-containing protein</fullName>
    </recommendedName>
</protein>
<feature type="transmembrane region" description="Helical" evidence="7">
    <location>
        <begin position="123"/>
        <end position="144"/>
    </location>
</feature>
<dbReference type="PANTHER" id="PTHR43744:SF12">
    <property type="entry name" value="ABC TRANSPORTER PERMEASE PROTEIN MG189-RELATED"/>
    <property type="match status" value="1"/>
</dbReference>
<feature type="transmembrane region" description="Helical" evidence="7">
    <location>
        <begin position="156"/>
        <end position="176"/>
    </location>
</feature>
<dbReference type="AlphaFoldDB" id="A0A094QF34"/>
<dbReference type="PROSITE" id="PS50928">
    <property type="entry name" value="ABC_TM1"/>
    <property type="match status" value="1"/>
</dbReference>
<dbReference type="InterPro" id="IPR035906">
    <property type="entry name" value="MetI-like_sf"/>
</dbReference>
<keyword evidence="6 7" id="KW-0472">Membrane</keyword>
<feature type="transmembrane region" description="Helical" evidence="7">
    <location>
        <begin position="206"/>
        <end position="228"/>
    </location>
</feature>
<evidence type="ECO:0000256" key="3">
    <source>
        <dbReference type="ARBA" id="ARBA00022475"/>
    </source>
</evidence>
<organism evidence="9">
    <name type="scientific">freshwater metagenome</name>
    <dbReference type="NCBI Taxonomy" id="449393"/>
    <lineage>
        <taxon>unclassified sequences</taxon>
        <taxon>metagenomes</taxon>
        <taxon>ecological metagenomes</taxon>
    </lineage>
</organism>
<dbReference type="CDD" id="cd06261">
    <property type="entry name" value="TM_PBP2"/>
    <property type="match status" value="1"/>
</dbReference>
<name>A0A094QF34_9ZZZZ</name>
<accession>A0A094QF34</accession>
<feature type="transmembrane region" description="Helical" evidence="7">
    <location>
        <begin position="20"/>
        <end position="45"/>
    </location>
</feature>
<gene>
    <name evidence="9" type="ORF">GM50_0780</name>
</gene>
<comment type="caution">
    <text evidence="9">The sequence shown here is derived from an EMBL/GenBank/DDBJ whole genome shotgun (WGS) entry which is preliminary data.</text>
</comment>